<dbReference type="EMBL" id="CP113361">
    <property type="protein sequence ID" value="WAI00436.1"/>
    <property type="molecule type" value="Genomic_DNA"/>
</dbReference>
<evidence type="ECO:0000313" key="6">
    <source>
        <dbReference type="EMBL" id="WAI00436.1"/>
    </source>
</evidence>
<dbReference type="InterPro" id="IPR035965">
    <property type="entry name" value="PAS-like_dom_sf"/>
</dbReference>
<reference evidence="6" key="1">
    <citation type="submission" date="2022-11" db="EMBL/GenBank/DDBJ databases">
        <title>Complete genome sequence of Methanogenium organophilum DSM 3596.</title>
        <authorList>
            <person name="Chen S.-C."/>
            <person name="Lai S.-J."/>
            <person name="You Y.-T."/>
        </authorList>
    </citation>
    <scope>NUCLEOTIDE SEQUENCE</scope>
    <source>
        <strain evidence="6">DSM 3596</strain>
    </source>
</reference>
<dbReference type="Proteomes" id="UP001163096">
    <property type="component" value="Chromosome"/>
</dbReference>
<dbReference type="Gene3D" id="3.40.50.2300">
    <property type="match status" value="1"/>
</dbReference>
<dbReference type="SUPFAM" id="SSF55785">
    <property type="entry name" value="PYP-like sensor domain (PAS domain)"/>
    <property type="match status" value="1"/>
</dbReference>
<dbReference type="PROSITE" id="PS50112">
    <property type="entry name" value="PAS"/>
    <property type="match status" value="1"/>
</dbReference>
<dbReference type="GeneID" id="76835101"/>
<dbReference type="KEGG" id="mou:OU421_08325"/>
<evidence type="ECO:0000256" key="2">
    <source>
        <dbReference type="PROSITE-ProRule" id="PRU00169"/>
    </source>
</evidence>
<dbReference type="AlphaFoldDB" id="A0A9X9S2B4"/>
<dbReference type="PANTHER" id="PTHR44591:SF3">
    <property type="entry name" value="RESPONSE REGULATORY DOMAIN-CONTAINING PROTEIN"/>
    <property type="match status" value="1"/>
</dbReference>
<evidence type="ECO:0000259" key="4">
    <source>
        <dbReference type="PROSITE" id="PS50110"/>
    </source>
</evidence>
<dbReference type="PROSITE" id="PS50110">
    <property type="entry name" value="RESPONSE_REGULATORY"/>
    <property type="match status" value="1"/>
</dbReference>
<dbReference type="Pfam" id="PF13426">
    <property type="entry name" value="PAS_9"/>
    <property type="match status" value="1"/>
</dbReference>
<dbReference type="InterPro" id="IPR001789">
    <property type="entry name" value="Sig_transdc_resp-reg_receiver"/>
</dbReference>
<evidence type="ECO:0000313" key="7">
    <source>
        <dbReference type="Proteomes" id="UP001163096"/>
    </source>
</evidence>
<feature type="modified residue" description="4-aspartylphosphate" evidence="2">
    <location>
        <position position="51"/>
    </location>
</feature>
<gene>
    <name evidence="6" type="ORF">OU421_08325</name>
</gene>
<dbReference type="SMART" id="SM00448">
    <property type="entry name" value="REC"/>
    <property type="match status" value="1"/>
</dbReference>
<dbReference type="Pfam" id="PF00072">
    <property type="entry name" value="Response_reg"/>
    <property type="match status" value="1"/>
</dbReference>
<dbReference type="InterPro" id="IPR000014">
    <property type="entry name" value="PAS"/>
</dbReference>
<dbReference type="InterPro" id="IPR050595">
    <property type="entry name" value="Bact_response_regulator"/>
</dbReference>
<sequence length="384" mass="43850">MKILIADDKTENRYLLESALHAGGYEVISAINGYEALEVLHTTPVDMIITDILMPRMDGFQLCRLVKGDENLKKIPLIFYTASYSTADDVKFGLELGAERYILKPIDPEEFLDIIGDILHDADTTVPVKPVMEGYSDNLYLQQYSRRVFRQLETKISELEGMNDELTESQTALKESEEKFYTLFNSISESVFFHENRLENGGSRIMEVNAASCRMLGYSRDELVDLAIEDLCGSFIGKDDPGEMASLRSDGNVSFECDMKRKNGSLIPVSVKGSRVEMNGETYGLSLVRDLTAEKESRKREEEALRNIECNLTQLAILNDEIRNPLAIISGLITFEEDKISEEIRNQVTIINDIVTKLDQRWLESEKIRDFLLKHYNFMPEYRE</sequence>
<proteinExistence type="predicted"/>
<keyword evidence="3" id="KW-0175">Coiled coil</keyword>
<accession>A0A9X9S2B4</accession>
<evidence type="ECO:0000256" key="1">
    <source>
        <dbReference type="ARBA" id="ARBA00022553"/>
    </source>
</evidence>
<feature type="coiled-coil region" evidence="3">
    <location>
        <begin position="149"/>
        <end position="179"/>
    </location>
</feature>
<dbReference type="RefSeq" id="WP_268185635.1">
    <property type="nucleotide sequence ID" value="NZ_CP113361.1"/>
</dbReference>
<evidence type="ECO:0000256" key="3">
    <source>
        <dbReference type="SAM" id="Coils"/>
    </source>
</evidence>
<keyword evidence="1 2" id="KW-0597">Phosphoprotein</keyword>
<dbReference type="GO" id="GO:0000160">
    <property type="term" value="P:phosphorelay signal transduction system"/>
    <property type="evidence" value="ECO:0007669"/>
    <property type="project" value="InterPro"/>
</dbReference>
<dbReference type="Gene3D" id="3.30.450.20">
    <property type="entry name" value="PAS domain"/>
    <property type="match status" value="1"/>
</dbReference>
<dbReference type="SUPFAM" id="SSF52172">
    <property type="entry name" value="CheY-like"/>
    <property type="match status" value="1"/>
</dbReference>
<name>A0A9X9S2B4_METOG</name>
<organism evidence="6 7">
    <name type="scientific">Methanogenium organophilum</name>
    <dbReference type="NCBI Taxonomy" id="2199"/>
    <lineage>
        <taxon>Archaea</taxon>
        <taxon>Methanobacteriati</taxon>
        <taxon>Methanobacteriota</taxon>
        <taxon>Stenosarchaea group</taxon>
        <taxon>Methanomicrobia</taxon>
        <taxon>Methanomicrobiales</taxon>
        <taxon>Methanomicrobiaceae</taxon>
        <taxon>Methanogenium</taxon>
    </lineage>
</organism>
<dbReference type="CDD" id="cd00130">
    <property type="entry name" value="PAS"/>
    <property type="match status" value="1"/>
</dbReference>
<dbReference type="InterPro" id="IPR011006">
    <property type="entry name" value="CheY-like_superfamily"/>
</dbReference>
<dbReference type="NCBIfam" id="TIGR00229">
    <property type="entry name" value="sensory_box"/>
    <property type="match status" value="1"/>
</dbReference>
<feature type="domain" description="Response regulatory" evidence="4">
    <location>
        <begin position="2"/>
        <end position="119"/>
    </location>
</feature>
<feature type="domain" description="PAS" evidence="5">
    <location>
        <begin position="176"/>
        <end position="225"/>
    </location>
</feature>
<evidence type="ECO:0000259" key="5">
    <source>
        <dbReference type="PROSITE" id="PS50112"/>
    </source>
</evidence>
<keyword evidence="7" id="KW-1185">Reference proteome</keyword>
<dbReference type="PANTHER" id="PTHR44591">
    <property type="entry name" value="STRESS RESPONSE REGULATOR PROTEIN 1"/>
    <property type="match status" value="1"/>
</dbReference>
<protein>
    <submittedName>
        <fullName evidence="6">Response regulator</fullName>
    </submittedName>
</protein>